<evidence type="ECO:0000256" key="1">
    <source>
        <dbReference type="ARBA" id="ARBA00004370"/>
    </source>
</evidence>
<evidence type="ECO:0000256" key="3">
    <source>
        <dbReference type="ARBA" id="ARBA00022989"/>
    </source>
</evidence>
<keyword evidence="4 6" id="KW-0472">Membrane</keyword>
<sequence length="191" mass="21167">MVKCKESVSFMKKVGKIIGNILFYLVLISMILICFTMLRAKKMGVQPSVMGHKFYTVLTGSMSPTIEPGDLVIVKETPANEIKEGDIITFASSQSDNITTHRVKQVIKEDEIKFVTKGDANNVEDPNLVSEQLLVGRVVKHIGGLGSKMQYMQKNLNKIIIAIIVIAVGLTGVSVMVRKINKDDDRNKDDK</sequence>
<dbReference type="GO" id="GO:0009003">
    <property type="term" value="F:signal peptidase activity"/>
    <property type="evidence" value="ECO:0007669"/>
    <property type="project" value="UniProtKB-EC"/>
</dbReference>
<dbReference type="InterPro" id="IPR019533">
    <property type="entry name" value="Peptidase_S26"/>
</dbReference>
<dbReference type="InterPro" id="IPR036286">
    <property type="entry name" value="LexA/Signal_pep-like_sf"/>
</dbReference>
<keyword evidence="2 6" id="KW-0812">Transmembrane</keyword>
<dbReference type="EC" id="3.4.21.89" evidence="5"/>
<accession>A0A316M6B1</accession>
<evidence type="ECO:0000259" key="7">
    <source>
        <dbReference type="Pfam" id="PF10502"/>
    </source>
</evidence>
<reference evidence="8 9" key="1">
    <citation type="submission" date="2018-03" db="EMBL/GenBank/DDBJ databases">
        <title>The uncultured portion of the human microbiome is neutrally assembled.</title>
        <authorList>
            <person name="Jeraldo P."/>
            <person name="Boardman L."/>
            <person name="White B.A."/>
            <person name="Nelson H."/>
            <person name="Goldenfeld N."/>
            <person name="Chia N."/>
        </authorList>
    </citation>
    <scope>NUCLEOTIDE SEQUENCE [LARGE SCALE GENOMIC DNA]</scope>
    <source>
        <strain evidence="8">CIM:MAG 903</strain>
    </source>
</reference>
<dbReference type="GO" id="GO:0006465">
    <property type="term" value="P:signal peptide processing"/>
    <property type="evidence" value="ECO:0007669"/>
    <property type="project" value="UniProtKB-UniRule"/>
</dbReference>
<proteinExistence type="predicted"/>
<organism evidence="8 9">
    <name type="scientific">Clostridium cadaveris</name>
    <dbReference type="NCBI Taxonomy" id="1529"/>
    <lineage>
        <taxon>Bacteria</taxon>
        <taxon>Bacillati</taxon>
        <taxon>Bacillota</taxon>
        <taxon>Clostridia</taxon>
        <taxon>Eubacteriales</taxon>
        <taxon>Clostridiaceae</taxon>
        <taxon>Clostridium</taxon>
    </lineage>
</organism>
<dbReference type="Proteomes" id="UP000246114">
    <property type="component" value="Unassembled WGS sequence"/>
</dbReference>
<comment type="subcellular location">
    <subcellularLocation>
        <location evidence="1">Membrane</location>
    </subcellularLocation>
</comment>
<evidence type="ECO:0000256" key="5">
    <source>
        <dbReference type="NCBIfam" id="TIGR02228"/>
    </source>
</evidence>
<dbReference type="SUPFAM" id="SSF51306">
    <property type="entry name" value="LexA/Signal peptidase"/>
    <property type="match status" value="1"/>
</dbReference>
<dbReference type="Gene3D" id="2.10.109.10">
    <property type="entry name" value="Umud Fragment, subunit A"/>
    <property type="match status" value="1"/>
</dbReference>
<feature type="transmembrane region" description="Helical" evidence="6">
    <location>
        <begin position="159"/>
        <end position="177"/>
    </location>
</feature>
<evidence type="ECO:0000256" key="4">
    <source>
        <dbReference type="ARBA" id="ARBA00023136"/>
    </source>
</evidence>
<dbReference type="PANTHER" id="PTHR10806">
    <property type="entry name" value="SIGNAL PEPTIDASE COMPLEX CATALYTIC SUBUNIT SEC11"/>
    <property type="match status" value="1"/>
</dbReference>
<dbReference type="NCBIfam" id="TIGR02228">
    <property type="entry name" value="sigpep_I_arch"/>
    <property type="match status" value="1"/>
</dbReference>
<dbReference type="GO" id="GO:0016020">
    <property type="term" value="C:membrane"/>
    <property type="evidence" value="ECO:0007669"/>
    <property type="project" value="UniProtKB-SubCell"/>
</dbReference>
<dbReference type="AlphaFoldDB" id="A0A316M6B1"/>
<evidence type="ECO:0000313" key="8">
    <source>
        <dbReference type="EMBL" id="PWL52615.1"/>
    </source>
</evidence>
<protein>
    <recommendedName>
        <fullName evidence="5">Signal peptidase I</fullName>
        <ecNumber evidence="5">3.4.21.89</ecNumber>
    </recommendedName>
</protein>
<dbReference type="CDD" id="cd06530">
    <property type="entry name" value="S26_SPase_I"/>
    <property type="match status" value="1"/>
</dbReference>
<dbReference type="PRINTS" id="PR00728">
    <property type="entry name" value="SIGNALPTASE"/>
</dbReference>
<dbReference type="PANTHER" id="PTHR10806:SF6">
    <property type="entry name" value="SIGNAL PEPTIDASE COMPLEX CATALYTIC SUBUNIT SEC11"/>
    <property type="match status" value="1"/>
</dbReference>
<name>A0A316M6B1_9CLOT</name>
<evidence type="ECO:0000313" key="9">
    <source>
        <dbReference type="Proteomes" id="UP000246114"/>
    </source>
</evidence>
<dbReference type="GO" id="GO:0004252">
    <property type="term" value="F:serine-type endopeptidase activity"/>
    <property type="evidence" value="ECO:0007669"/>
    <property type="project" value="UniProtKB-UniRule"/>
</dbReference>
<feature type="domain" description="Peptidase S26" evidence="7">
    <location>
        <begin position="52"/>
        <end position="107"/>
    </location>
</feature>
<dbReference type="Pfam" id="PF10502">
    <property type="entry name" value="Peptidase_S26"/>
    <property type="match status" value="1"/>
</dbReference>
<gene>
    <name evidence="8" type="ORF">DBY38_10145</name>
</gene>
<evidence type="ECO:0000256" key="6">
    <source>
        <dbReference type="SAM" id="Phobius"/>
    </source>
</evidence>
<comment type="caution">
    <text evidence="8">The sequence shown here is derived from an EMBL/GenBank/DDBJ whole genome shotgun (WGS) entry which is preliminary data.</text>
</comment>
<dbReference type="EMBL" id="QAMZ01000046">
    <property type="protein sequence ID" value="PWL52615.1"/>
    <property type="molecule type" value="Genomic_DNA"/>
</dbReference>
<dbReference type="InterPro" id="IPR001733">
    <property type="entry name" value="Peptidase_S26B"/>
</dbReference>
<evidence type="ECO:0000256" key="2">
    <source>
        <dbReference type="ARBA" id="ARBA00022692"/>
    </source>
</evidence>
<keyword evidence="3 6" id="KW-1133">Transmembrane helix</keyword>
<feature type="transmembrane region" description="Helical" evidence="6">
    <location>
        <begin position="21"/>
        <end position="40"/>
    </location>
</feature>